<dbReference type="InterPro" id="IPR002048">
    <property type="entry name" value="EF_hand_dom"/>
</dbReference>
<gene>
    <name evidence="3" type="primary">LOC111307426</name>
</gene>
<keyword evidence="2" id="KW-1185">Reference proteome</keyword>
<dbReference type="InterPro" id="IPR011992">
    <property type="entry name" value="EF-hand-dom_pair"/>
</dbReference>
<accession>A0A6P6A8E0</accession>
<dbReference type="GeneID" id="111307426"/>
<sequence>MEELREIAKAYLDAASLDMQKEAQNFFNEMDSNLDGKVSLQEFLDFMREEQYQELRSSDLFKQLCRGNSETLEFMDVMTLYYIIRSGRPFCDACNQFIKDTYFCCTKCFHSSNENYRLCFQCFQGKKYITGSQSHRHQFVDNFTLLELKRKDALKGAAVSNKGKRERMKAKLKAIEKTLIAGSSKGTTSDCAMQ</sequence>
<feature type="domain" description="EF-hand" evidence="1">
    <location>
        <begin position="18"/>
        <end position="53"/>
    </location>
</feature>
<evidence type="ECO:0000259" key="1">
    <source>
        <dbReference type="PROSITE" id="PS50222"/>
    </source>
</evidence>
<dbReference type="RefSeq" id="XP_022761178.1">
    <property type="nucleotide sequence ID" value="XM_022905443.1"/>
</dbReference>
<organism evidence="2 3">
    <name type="scientific">Durio zibethinus</name>
    <name type="common">Durian</name>
    <dbReference type="NCBI Taxonomy" id="66656"/>
    <lineage>
        <taxon>Eukaryota</taxon>
        <taxon>Viridiplantae</taxon>
        <taxon>Streptophyta</taxon>
        <taxon>Embryophyta</taxon>
        <taxon>Tracheophyta</taxon>
        <taxon>Spermatophyta</taxon>
        <taxon>Magnoliopsida</taxon>
        <taxon>eudicotyledons</taxon>
        <taxon>Gunneridae</taxon>
        <taxon>Pentapetalae</taxon>
        <taxon>rosids</taxon>
        <taxon>malvids</taxon>
        <taxon>Malvales</taxon>
        <taxon>Malvaceae</taxon>
        <taxon>Helicteroideae</taxon>
        <taxon>Durio</taxon>
    </lineage>
</organism>
<dbReference type="Proteomes" id="UP000515121">
    <property type="component" value="Unplaced"/>
</dbReference>
<name>A0A6P6A8E0_DURZI</name>
<evidence type="ECO:0000313" key="2">
    <source>
        <dbReference type="Proteomes" id="UP000515121"/>
    </source>
</evidence>
<dbReference type="Gene3D" id="1.10.238.10">
    <property type="entry name" value="EF-hand"/>
    <property type="match status" value="1"/>
</dbReference>
<dbReference type="SUPFAM" id="SSF47473">
    <property type="entry name" value="EF-hand"/>
    <property type="match status" value="1"/>
</dbReference>
<dbReference type="SMART" id="SM00054">
    <property type="entry name" value="EFh"/>
    <property type="match status" value="1"/>
</dbReference>
<dbReference type="PROSITE" id="PS50222">
    <property type="entry name" value="EF_HAND_2"/>
    <property type="match status" value="1"/>
</dbReference>
<dbReference type="GO" id="GO:0005509">
    <property type="term" value="F:calcium ion binding"/>
    <property type="evidence" value="ECO:0007669"/>
    <property type="project" value="InterPro"/>
</dbReference>
<protein>
    <submittedName>
        <fullName evidence="3">Uncharacterized protein LOC111307426</fullName>
    </submittedName>
</protein>
<reference evidence="3" key="1">
    <citation type="submission" date="2025-08" db="UniProtKB">
        <authorList>
            <consortium name="RefSeq"/>
        </authorList>
    </citation>
    <scope>IDENTIFICATION</scope>
    <source>
        <tissue evidence="3">Fruit stalk</tissue>
    </source>
</reference>
<proteinExistence type="predicted"/>
<dbReference type="OrthoDB" id="956291at2759"/>
<dbReference type="AlphaFoldDB" id="A0A6P6A8E0"/>
<dbReference type="SUPFAM" id="SSF57850">
    <property type="entry name" value="RING/U-box"/>
    <property type="match status" value="1"/>
</dbReference>
<evidence type="ECO:0000313" key="3">
    <source>
        <dbReference type="RefSeq" id="XP_022761178.1"/>
    </source>
</evidence>
<dbReference type="KEGG" id="dzi:111307426"/>